<keyword evidence="1" id="KW-0472">Membrane</keyword>
<evidence type="ECO:0000256" key="1">
    <source>
        <dbReference type="SAM" id="Phobius"/>
    </source>
</evidence>
<evidence type="ECO:0000313" key="3">
    <source>
        <dbReference type="EMBL" id="TQD94229.1"/>
    </source>
</evidence>
<protein>
    <recommendedName>
        <fullName evidence="2">Nucleotide-diphospho-sugar transferase domain-containing protein</fullName>
    </recommendedName>
</protein>
<sequence length="185" mass="21184">MRNSVVFDVTEKRINMWTTLVFMAAAAVTGCFIGYNFVYPPGSRYDALAVTPHLPSCRTTTPPSQQAIIFLDEKAYARCLALLPHCYQLKTQGANFTHEAVFTSSNYLQITWGKVQSISLILEKGYSFVITDNDIMWLRNPFSQFNPEIPIFKFLVITSQLLQVWRNYMSTPRMEKLHVIASQNQ</sequence>
<comment type="caution">
    <text evidence="3">The sequence shown here is derived from an EMBL/GenBank/DDBJ whole genome shotgun (WGS) entry which is preliminary data.</text>
</comment>
<dbReference type="PROSITE" id="PS51257">
    <property type="entry name" value="PROKAR_LIPOPROTEIN"/>
    <property type="match status" value="1"/>
</dbReference>
<dbReference type="Pfam" id="PF03407">
    <property type="entry name" value="Nucleotid_trans"/>
    <property type="match status" value="1"/>
</dbReference>
<proteinExistence type="predicted"/>
<accession>A0A540M6U7</accession>
<name>A0A540M6U7_MALBA</name>
<evidence type="ECO:0000313" key="4">
    <source>
        <dbReference type="Proteomes" id="UP000315295"/>
    </source>
</evidence>
<evidence type="ECO:0000259" key="2">
    <source>
        <dbReference type="Pfam" id="PF03407"/>
    </source>
</evidence>
<dbReference type="PANTHER" id="PTHR46038">
    <property type="entry name" value="EXPRESSED PROTEIN-RELATED"/>
    <property type="match status" value="1"/>
</dbReference>
<reference evidence="3 4" key="1">
    <citation type="journal article" date="2019" name="G3 (Bethesda)">
        <title>Sequencing of a Wild Apple (Malus baccata) Genome Unravels the Differences Between Cultivated and Wild Apple Species Regarding Disease Resistance and Cold Tolerance.</title>
        <authorList>
            <person name="Chen X."/>
        </authorList>
    </citation>
    <scope>NUCLEOTIDE SEQUENCE [LARGE SCALE GENOMIC DNA]</scope>
    <source>
        <strain evidence="4">cv. Shandingzi</strain>
        <tissue evidence="3">Leaves</tissue>
    </source>
</reference>
<feature type="transmembrane region" description="Helical" evidence="1">
    <location>
        <begin position="20"/>
        <end position="38"/>
    </location>
</feature>
<dbReference type="InterPro" id="IPR005069">
    <property type="entry name" value="Nucl-diP-sugar_transferase"/>
</dbReference>
<gene>
    <name evidence="3" type="ORF">C1H46_020181</name>
</gene>
<dbReference type="InterPro" id="IPR044821">
    <property type="entry name" value="At1g28695/At4g15970-like"/>
</dbReference>
<keyword evidence="4" id="KW-1185">Reference proteome</keyword>
<dbReference type="AlphaFoldDB" id="A0A540M6U7"/>
<feature type="domain" description="Nucleotide-diphospho-sugar transferase" evidence="2">
    <location>
        <begin position="68"/>
        <end position="147"/>
    </location>
</feature>
<dbReference type="STRING" id="106549.A0A540M6U7"/>
<keyword evidence="1" id="KW-0812">Transmembrane</keyword>
<dbReference type="PANTHER" id="PTHR46038:SF13">
    <property type="entry name" value="GLYCOSYLTRANSFERASE"/>
    <property type="match status" value="1"/>
</dbReference>
<organism evidence="3 4">
    <name type="scientific">Malus baccata</name>
    <name type="common">Siberian crab apple</name>
    <name type="synonym">Pyrus baccata</name>
    <dbReference type="NCBI Taxonomy" id="106549"/>
    <lineage>
        <taxon>Eukaryota</taxon>
        <taxon>Viridiplantae</taxon>
        <taxon>Streptophyta</taxon>
        <taxon>Embryophyta</taxon>
        <taxon>Tracheophyta</taxon>
        <taxon>Spermatophyta</taxon>
        <taxon>Magnoliopsida</taxon>
        <taxon>eudicotyledons</taxon>
        <taxon>Gunneridae</taxon>
        <taxon>Pentapetalae</taxon>
        <taxon>rosids</taxon>
        <taxon>fabids</taxon>
        <taxon>Rosales</taxon>
        <taxon>Rosaceae</taxon>
        <taxon>Amygdaloideae</taxon>
        <taxon>Maleae</taxon>
        <taxon>Malus</taxon>
    </lineage>
</organism>
<dbReference type="EMBL" id="VIEB01000348">
    <property type="protein sequence ID" value="TQD94229.1"/>
    <property type="molecule type" value="Genomic_DNA"/>
</dbReference>
<dbReference type="Proteomes" id="UP000315295">
    <property type="component" value="Unassembled WGS sequence"/>
</dbReference>
<keyword evidence="1" id="KW-1133">Transmembrane helix</keyword>